<dbReference type="SUPFAM" id="SSF81606">
    <property type="entry name" value="PP2C-like"/>
    <property type="match status" value="1"/>
</dbReference>
<dbReference type="SMART" id="SM00332">
    <property type="entry name" value="PP2Cc"/>
    <property type="match status" value="1"/>
</dbReference>
<dbReference type="CDD" id="cd00143">
    <property type="entry name" value="PP2Cc"/>
    <property type="match status" value="1"/>
</dbReference>
<reference evidence="3 4" key="1">
    <citation type="submission" date="2018-10" db="EMBL/GenBank/DDBJ databases">
        <title>A high-quality apple genome assembly.</title>
        <authorList>
            <person name="Hu J."/>
        </authorList>
    </citation>
    <scope>NUCLEOTIDE SEQUENCE [LARGE SCALE GENOMIC DNA]</scope>
    <source>
        <strain evidence="4">cv. HFTH1</strain>
        <tissue evidence="3">Young leaf</tissue>
    </source>
</reference>
<dbReference type="Proteomes" id="UP000290289">
    <property type="component" value="Chromosome 8"/>
</dbReference>
<dbReference type="AlphaFoldDB" id="A0A498JCP7"/>
<keyword evidence="4" id="KW-1185">Reference proteome</keyword>
<feature type="domain" description="PPM-type phosphatase" evidence="2">
    <location>
        <begin position="64"/>
        <end position="409"/>
    </location>
</feature>
<dbReference type="Pfam" id="PF00481">
    <property type="entry name" value="PP2C"/>
    <property type="match status" value="2"/>
</dbReference>
<dbReference type="Gene3D" id="3.60.40.10">
    <property type="entry name" value="PPM-type phosphatase domain"/>
    <property type="match status" value="1"/>
</dbReference>
<sequence>MECSGVLHLIVLGLLFAGLPTLSYGRESSSTCLTLYEHGGALAVFESPECRQLKHSDDSQRTSLCQMAMLQGRRKYLEDRTLCALDVRILFPSRVGIMEEVRVGVAAIFYGHNGAEASDMASKLFLEYFVLHTYFLLDASLSAESSGTPTLQNWHGLLDRRQLDIARFKHSLQANFDHSFRFDILKEALLRAVHDIDAKFSKAAFMENLNSGSTATIILLLDGQILVANIGDSKAFLCSEKFQTPAEAKAAYLRLYMEERRNGVVSHRTRNKNFELAPTDELVHLSVKELTRDHHPDRDDEKRRVESAGGNVFEWAGGVPRVNGQLAVTRSIGDISFKSFGVVSEPELTDWQPLTSLQDVCDLLWEARSHHPTKLELSSVGSYSLADRIVSTAFEKGSMDNMAAVVVPLASSGFSQPEPLLRVFSFAANNSSLVRTG</sequence>
<feature type="chain" id="PRO_5019870523" description="PPM-type phosphatase domain-containing protein" evidence="1">
    <location>
        <begin position="26"/>
        <end position="437"/>
    </location>
</feature>
<evidence type="ECO:0000256" key="1">
    <source>
        <dbReference type="SAM" id="SignalP"/>
    </source>
</evidence>
<dbReference type="PROSITE" id="PS51746">
    <property type="entry name" value="PPM_2"/>
    <property type="match status" value="1"/>
</dbReference>
<evidence type="ECO:0000259" key="2">
    <source>
        <dbReference type="PROSITE" id="PS51746"/>
    </source>
</evidence>
<dbReference type="InterPro" id="IPR001932">
    <property type="entry name" value="PPM-type_phosphatase-like_dom"/>
</dbReference>
<proteinExistence type="predicted"/>
<protein>
    <recommendedName>
        <fullName evidence="2">PPM-type phosphatase domain-containing protein</fullName>
    </recommendedName>
</protein>
<feature type="signal peptide" evidence="1">
    <location>
        <begin position="1"/>
        <end position="25"/>
    </location>
</feature>
<organism evidence="3 4">
    <name type="scientific">Malus domestica</name>
    <name type="common">Apple</name>
    <name type="synonym">Pyrus malus</name>
    <dbReference type="NCBI Taxonomy" id="3750"/>
    <lineage>
        <taxon>Eukaryota</taxon>
        <taxon>Viridiplantae</taxon>
        <taxon>Streptophyta</taxon>
        <taxon>Embryophyta</taxon>
        <taxon>Tracheophyta</taxon>
        <taxon>Spermatophyta</taxon>
        <taxon>Magnoliopsida</taxon>
        <taxon>eudicotyledons</taxon>
        <taxon>Gunneridae</taxon>
        <taxon>Pentapetalae</taxon>
        <taxon>rosids</taxon>
        <taxon>fabids</taxon>
        <taxon>Rosales</taxon>
        <taxon>Rosaceae</taxon>
        <taxon>Amygdaloideae</taxon>
        <taxon>Maleae</taxon>
        <taxon>Malus</taxon>
    </lineage>
</organism>
<name>A0A498JCP7_MALDO</name>
<comment type="caution">
    <text evidence="3">The sequence shown here is derived from an EMBL/GenBank/DDBJ whole genome shotgun (WGS) entry which is preliminary data.</text>
</comment>
<evidence type="ECO:0000313" key="3">
    <source>
        <dbReference type="EMBL" id="RXH92577.1"/>
    </source>
</evidence>
<dbReference type="PANTHER" id="PTHR47992">
    <property type="entry name" value="PROTEIN PHOSPHATASE"/>
    <property type="match status" value="1"/>
</dbReference>
<gene>
    <name evidence="3" type="ORF">DVH24_033473</name>
</gene>
<dbReference type="GO" id="GO:0004722">
    <property type="term" value="F:protein serine/threonine phosphatase activity"/>
    <property type="evidence" value="ECO:0007669"/>
    <property type="project" value="InterPro"/>
</dbReference>
<dbReference type="EMBL" id="RDQH01000334">
    <property type="protein sequence ID" value="RXH92577.1"/>
    <property type="molecule type" value="Genomic_DNA"/>
</dbReference>
<keyword evidence="1" id="KW-0732">Signal</keyword>
<dbReference type="InterPro" id="IPR015655">
    <property type="entry name" value="PP2C"/>
</dbReference>
<accession>A0A498JCP7</accession>
<dbReference type="InterPro" id="IPR036457">
    <property type="entry name" value="PPM-type-like_dom_sf"/>
</dbReference>
<evidence type="ECO:0000313" key="4">
    <source>
        <dbReference type="Proteomes" id="UP000290289"/>
    </source>
</evidence>